<evidence type="ECO:0000256" key="1">
    <source>
        <dbReference type="ARBA" id="ARBA00022603"/>
    </source>
</evidence>
<gene>
    <name evidence="4" type="ORF">UFOVP609_22</name>
</gene>
<name>A0A6J5N2T9_9CAUD</name>
<keyword evidence="3" id="KW-0949">S-adenosyl-L-methionine</keyword>
<keyword evidence="1 3" id="KW-0489">Methyltransferase</keyword>
<dbReference type="GO" id="GO:0008168">
    <property type="term" value="F:methyltransferase activity"/>
    <property type="evidence" value="ECO:0007669"/>
    <property type="project" value="UniProtKB-KW"/>
</dbReference>
<feature type="active site" evidence="3">
    <location>
        <position position="76"/>
    </location>
</feature>
<dbReference type="InterPro" id="IPR001525">
    <property type="entry name" value="C5_MeTfrase"/>
</dbReference>
<dbReference type="EMBL" id="LR796588">
    <property type="protein sequence ID" value="CAB4152687.1"/>
    <property type="molecule type" value="Genomic_DNA"/>
</dbReference>
<keyword evidence="2 3" id="KW-0808">Transferase</keyword>
<accession>A0A6J5N2T9</accession>
<dbReference type="PROSITE" id="PS51679">
    <property type="entry name" value="SAM_MT_C5"/>
    <property type="match status" value="1"/>
</dbReference>
<dbReference type="Pfam" id="PF00145">
    <property type="entry name" value="DNA_methylase"/>
    <property type="match status" value="1"/>
</dbReference>
<sequence length="388" mass="43085">MTHTAIDCQSFAGGFALGVVKAGFELIAKREQPGGFGVPAMEANRHLLGDKWQVEACSANQWTPMPADLVFGNPPCSGFSNRSSMIRGRKEDGSIGKIQFKGVNSVANECMWDLVEFAAKCDPKIVIFESVQGAYRKGQDLMQNLRQDLESRTDQEWTLYHVLHNVADLGGAQVRPRYFWVASRIPFGVTVPDFRPETTVADRISDLEDKPLGSVDGHEIQLSPQAARIMELAGIAEWLPDETSGHAYERAVREGIELSNWSEPLVSDKGTTQFAPRRLNYTKPSRVLAGDAPQKVVHPTLPRTVTPREIARLSGFPDDWTCDPYLEKRANSYWWGKGICVEAGQWIAQAAYDAIAGRPQLYSGNQVGEREYLIDAQVKTQVQDLGLF</sequence>
<dbReference type="SUPFAM" id="SSF53335">
    <property type="entry name" value="S-adenosyl-L-methionine-dependent methyltransferases"/>
    <property type="match status" value="1"/>
</dbReference>
<dbReference type="Gene3D" id="3.40.50.150">
    <property type="entry name" value="Vaccinia Virus protein VP39"/>
    <property type="match status" value="1"/>
</dbReference>
<reference evidence="4" key="1">
    <citation type="submission" date="2020-04" db="EMBL/GenBank/DDBJ databases">
        <authorList>
            <person name="Chiriac C."/>
            <person name="Salcher M."/>
            <person name="Ghai R."/>
            <person name="Kavagutti S V."/>
        </authorList>
    </citation>
    <scope>NUCLEOTIDE SEQUENCE</scope>
</reference>
<evidence type="ECO:0000313" key="4">
    <source>
        <dbReference type="EMBL" id="CAB4152687.1"/>
    </source>
</evidence>
<proteinExistence type="inferred from homology"/>
<dbReference type="Gene3D" id="3.90.120.10">
    <property type="entry name" value="DNA Methylase, subunit A, domain 2"/>
    <property type="match status" value="1"/>
</dbReference>
<comment type="similarity">
    <text evidence="3">Belongs to the class I-like SAM-binding methyltransferase superfamily. C5-methyltransferase family.</text>
</comment>
<dbReference type="InterPro" id="IPR029063">
    <property type="entry name" value="SAM-dependent_MTases_sf"/>
</dbReference>
<evidence type="ECO:0000256" key="3">
    <source>
        <dbReference type="PROSITE-ProRule" id="PRU01016"/>
    </source>
</evidence>
<dbReference type="GO" id="GO:0032259">
    <property type="term" value="P:methylation"/>
    <property type="evidence" value="ECO:0007669"/>
    <property type="project" value="UniProtKB-KW"/>
</dbReference>
<evidence type="ECO:0000256" key="2">
    <source>
        <dbReference type="ARBA" id="ARBA00022679"/>
    </source>
</evidence>
<organism evidence="4">
    <name type="scientific">uncultured Caudovirales phage</name>
    <dbReference type="NCBI Taxonomy" id="2100421"/>
    <lineage>
        <taxon>Viruses</taxon>
        <taxon>Duplodnaviria</taxon>
        <taxon>Heunggongvirae</taxon>
        <taxon>Uroviricota</taxon>
        <taxon>Caudoviricetes</taxon>
        <taxon>Peduoviridae</taxon>
        <taxon>Maltschvirus</taxon>
        <taxon>Maltschvirus maltsch</taxon>
    </lineage>
</organism>
<protein>
    <submittedName>
        <fullName evidence="4">Dcm Site-specific DNA methylase</fullName>
    </submittedName>
</protein>